<evidence type="ECO:0000256" key="1">
    <source>
        <dbReference type="SAM" id="MobiDB-lite"/>
    </source>
</evidence>
<proteinExistence type="predicted"/>
<keyword evidence="3" id="KW-1185">Reference proteome</keyword>
<feature type="region of interest" description="Disordered" evidence="1">
    <location>
        <begin position="74"/>
        <end position="98"/>
    </location>
</feature>
<reference evidence="2" key="1">
    <citation type="submission" date="2023-08" db="EMBL/GenBank/DDBJ databases">
        <title>A de novo genome assembly of Solanum verrucosum Schlechtendal, a Mexican diploid species geographically isolated from the other diploid A-genome species in potato relatives.</title>
        <authorList>
            <person name="Hosaka K."/>
        </authorList>
    </citation>
    <scope>NUCLEOTIDE SEQUENCE</scope>
    <source>
        <tissue evidence="2">Young leaves</tissue>
    </source>
</reference>
<sequence length="98" mass="11606">MVTCRLRIFKRIGNVAYELELQPELAVVHPNRKLRTKEVALVNVLWRKQFVEEDTWEAEEYMKKRYPYLFPSREIPDQGGKISADGRNFSQLGHQDEV</sequence>
<protein>
    <recommendedName>
        <fullName evidence="4">Chromo domain-containing protein</fullName>
    </recommendedName>
</protein>
<dbReference type="AlphaFoldDB" id="A0AAF0U8V1"/>
<organism evidence="2 3">
    <name type="scientific">Solanum verrucosum</name>
    <dbReference type="NCBI Taxonomy" id="315347"/>
    <lineage>
        <taxon>Eukaryota</taxon>
        <taxon>Viridiplantae</taxon>
        <taxon>Streptophyta</taxon>
        <taxon>Embryophyta</taxon>
        <taxon>Tracheophyta</taxon>
        <taxon>Spermatophyta</taxon>
        <taxon>Magnoliopsida</taxon>
        <taxon>eudicotyledons</taxon>
        <taxon>Gunneridae</taxon>
        <taxon>Pentapetalae</taxon>
        <taxon>asterids</taxon>
        <taxon>lamiids</taxon>
        <taxon>Solanales</taxon>
        <taxon>Solanaceae</taxon>
        <taxon>Solanoideae</taxon>
        <taxon>Solaneae</taxon>
        <taxon>Solanum</taxon>
    </lineage>
</organism>
<feature type="non-terminal residue" evidence="2">
    <location>
        <position position="98"/>
    </location>
</feature>
<feature type="compositionally biased region" description="Polar residues" evidence="1">
    <location>
        <begin position="88"/>
        <end position="98"/>
    </location>
</feature>
<evidence type="ECO:0000313" key="3">
    <source>
        <dbReference type="Proteomes" id="UP001234989"/>
    </source>
</evidence>
<evidence type="ECO:0008006" key="4">
    <source>
        <dbReference type="Google" id="ProtNLM"/>
    </source>
</evidence>
<dbReference type="EMBL" id="CP133619">
    <property type="protein sequence ID" value="WMV41442.1"/>
    <property type="molecule type" value="Genomic_DNA"/>
</dbReference>
<dbReference type="Proteomes" id="UP001234989">
    <property type="component" value="Chromosome 8"/>
</dbReference>
<evidence type="ECO:0000313" key="2">
    <source>
        <dbReference type="EMBL" id="WMV41442.1"/>
    </source>
</evidence>
<gene>
    <name evidence="2" type="ORF">MTR67_034827</name>
</gene>
<name>A0AAF0U8V1_SOLVR</name>
<accession>A0AAF0U8V1</accession>